<feature type="compositionally biased region" description="Polar residues" evidence="1">
    <location>
        <begin position="709"/>
        <end position="723"/>
    </location>
</feature>
<dbReference type="InterPro" id="IPR027417">
    <property type="entry name" value="P-loop_NTPase"/>
</dbReference>
<sequence length="818" mass="92408">MSHLDALVPPEPILFDELDEEERREILRHHQEQLRRIQQQQAKRCQKMARQNQDDSSESETDQLAKQLNDAAKLTPESIDTPQELVKLDPAEIGMSVGYKHLYSGKEDKRGRFQWQTTIPEDLGKPAEDAESEKFAIIVRNVKVYSDPKKVLSIHSIVIQSSLLKELLKEVLAGYPGVTVGLKRLEFSGRFEPLIHRWTELNAAIKKLKQADIVDADDKAADRLKHAELLHDLLAKEFQDTIDASTDLKGQGVMTYEHLWTLFQPGSFVFSKQQGQDRIFRLHSSKYGQDRNGNPVYWLTCQYVDYDGTRWGTNKLNVCIPAFDGTRPIINLPTLPLDFHGSKDEIKAKLMERGSKVEKFAGSHYRAYNGVGWRTNNMGQKEKYSVKGRIVIDTFGWNRFNPNLPIFVTPLHVKDNQTAAGLGGGAAATGEYGGEDEYDEGYDDDDGGMPLDGFFADEEDEESKRVTLADEQRMICTPLVRGYALKEKMWLNFFVNAVQDIDFSNRAFDSLVLPKNQKELILGFTATQQSYISKFDDVIEGKGRGIILLLCGPPGVGKTLTAESVAEEMKVPLYMMSAGDLGLDPRHVESKLQGILDMCTRWNAILLLDEADVFLEERSLHELERNKLVSIFLRVLEYYEGIMFLTTNRVQTFDAAFQSRIHISLEYHELDIKSRKTVWENFLKQHNIAQAAARERPLKAPASAAKAAITTNGAEQHSPTSPSAANGDGDDAAAAKEIKELHHNRTHPHKITARELDKLCQMSMNGRQIKNILKTAQLLASKRGDGLGYEHIQTVMEVTQHLHNTTQESERAKASFFH</sequence>
<dbReference type="AlphaFoldDB" id="A0AAV9JEH0"/>
<feature type="domain" description="AAA+ ATPase" evidence="2">
    <location>
        <begin position="544"/>
        <end position="671"/>
    </location>
</feature>
<dbReference type="Gene3D" id="3.40.50.300">
    <property type="entry name" value="P-loop containing nucleotide triphosphate hydrolases"/>
    <property type="match status" value="1"/>
</dbReference>
<dbReference type="InterPro" id="IPR003593">
    <property type="entry name" value="AAA+_ATPase"/>
</dbReference>
<feature type="compositionally biased region" description="Low complexity" evidence="1">
    <location>
        <begin position="699"/>
        <end position="708"/>
    </location>
</feature>
<accession>A0AAV9JEH0</accession>
<dbReference type="SUPFAM" id="SSF52540">
    <property type="entry name" value="P-loop containing nucleoside triphosphate hydrolases"/>
    <property type="match status" value="1"/>
</dbReference>
<reference evidence="3 4" key="1">
    <citation type="submission" date="2021-11" db="EMBL/GenBank/DDBJ databases">
        <title>Black yeast isolated from Biological Soil Crust.</title>
        <authorList>
            <person name="Kurbessoian T."/>
        </authorList>
    </citation>
    <scope>NUCLEOTIDE SEQUENCE [LARGE SCALE GENOMIC DNA]</scope>
    <source>
        <strain evidence="3 4">CCFEE 5522</strain>
    </source>
</reference>
<dbReference type="InterPro" id="IPR054289">
    <property type="entry name" value="DUF7025"/>
</dbReference>
<name>A0AAV9JEH0_9PEZI</name>
<evidence type="ECO:0000313" key="3">
    <source>
        <dbReference type="EMBL" id="KAK4543276.1"/>
    </source>
</evidence>
<comment type="caution">
    <text evidence="3">The sequence shown here is derived from an EMBL/GenBank/DDBJ whole genome shotgun (WGS) entry which is preliminary data.</text>
</comment>
<feature type="region of interest" description="Disordered" evidence="1">
    <location>
        <begin position="31"/>
        <end position="64"/>
    </location>
</feature>
<protein>
    <recommendedName>
        <fullName evidence="2">AAA+ ATPase domain-containing protein</fullName>
    </recommendedName>
</protein>
<dbReference type="CDD" id="cd19481">
    <property type="entry name" value="RecA-like_protease"/>
    <property type="match status" value="1"/>
</dbReference>
<dbReference type="InterPro" id="IPR003959">
    <property type="entry name" value="ATPase_AAA_core"/>
</dbReference>
<dbReference type="GO" id="GO:0005524">
    <property type="term" value="F:ATP binding"/>
    <property type="evidence" value="ECO:0007669"/>
    <property type="project" value="InterPro"/>
</dbReference>
<dbReference type="PANTHER" id="PTHR46411:SF3">
    <property type="entry name" value="AAA+ ATPASE DOMAIN-CONTAINING PROTEIN"/>
    <property type="match status" value="1"/>
</dbReference>
<dbReference type="EMBL" id="JAVFHQ010000033">
    <property type="protein sequence ID" value="KAK4543276.1"/>
    <property type="molecule type" value="Genomic_DNA"/>
</dbReference>
<keyword evidence="4" id="KW-1185">Reference proteome</keyword>
<dbReference type="PANTHER" id="PTHR46411">
    <property type="entry name" value="FAMILY ATPASE, PUTATIVE-RELATED"/>
    <property type="match status" value="1"/>
</dbReference>
<dbReference type="Pfam" id="PF22942">
    <property type="entry name" value="DUF7025"/>
    <property type="match status" value="1"/>
</dbReference>
<evidence type="ECO:0000313" key="4">
    <source>
        <dbReference type="Proteomes" id="UP001324427"/>
    </source>
</evidence>
<evidence type="ECO:0000259" key="2">
    <source>
        <dbReference type="SMART" id="SM00382"/>
    </source>
</evidence>
<feature type="region of interest" description="Disordered" evidence="1">
    <location>
        <begin position="693"/>
        <end position="730"/>
    </location>
</feature>
<dbReference type="SMART" id="SM00382">
    <property type="entry name" value="AAA"/>
    <property type="match status" value="1"/>
</dbReference>
<evidence type="ECO:0000256" key="1">
    <source>
        <dbReference type="SAM" id="MobiDB-lite"/>
    </source>
</evidence>
<dbReference type="Proteomes" id="UP001324427">
    <property type="component" value="Unassembled WGS sequence"/>
</dbReference>
<gene>
    <name evidence="3" type="ORF">LTR36_005635</name>
</gene>
<organism evidence="3 4">
    <name type="scientific">Oleoguttula mirabilis</name>
    <dbReference type="NCBI Taxonomy" id="1507867"/>
    <lineage>
        <taxon>Eukaryota</taxon>
        <taxon>Fungi</taxon>
        <taxon>Dikarya</taxon>
        <taxon>Ascomycota</taxon>
        <taxon>Pezizomycotina</taxon>
        <taxon>Dothideomycetes</taxon>
        <taxon>Dothideomycetidae</taxon>
        <taxon>Mycosphaerellales</taxon>
        <taxon>Teratosphaeriaceae</taxon>
        <taxon>Oleoguttula</taxon>
    </lineage>
</organism>
<dbReference type="GO" id="GO:0016887">
    <property type="term" value="F:ATP hydrolysis activity"/>
    <property type="evidence" value="ECO:0007669"/>
    <property type="project" value="InterPro"/>
</dbReference>
<proteinExistence type="predicted"/>
<dbReference type="Pfam" id="PF00004">
    <property type="entry name" value="AAA"/>
    <property type="match status" value="1"/>
</dbReference>